<organism evidence="1 2">
    <name type="scientific">Durio zibethinus</name>
    <name type="common">Durian</name>
    <dbReference type="NCBI Taxonomy" id="66656"/>
    <lineage>
        <taxon>Eukaryota</taxon>
        <taxon>Viridiplantae</taxon>
        <taxon>Streptophyta</taxon>
        <taxon>Embryophyta</taxon>
        <taxon>Tracheophyta</taxon>
        <taxon>Spermatophyta</taxon>
        <taxon>Magnoliopsida</taxon>
        <taxon>eudicotyledons</taxon>
        <taxon>Gunneridae</taxon>
        <taxon>Pentapetalae</taxon>
        <taxon>rosids</taxon>
        <taxon>malvids</taxon>
        <taxon>Malvales</taxon>
        <taxon>Malvaceae</taxon>
        <taxon>Helicteroideae</taxon>
        <taxon>Durio</taxon>
    </lineage>
</organism>
<dbReference type="PANTHER" id="PTHR33985:SF19">
    <property type="entry name" value="FASCICLIN-LIKE ARABINOGALACTAN PROTEIN 21"/>
    <property type="match status" value="1"/>
</dbReference>
<dbReference type="KEGG" id="dzi:111284339"/>
<dbReference type="PANTHER" id="PTHR33985">
    <property type="entry name" value="OS02G0491300 PROTEIN-RELATED"/>
    <property type="match status" value="1"/>
</dbReference>
<gene>
    <name evidence="2" type="primary">LOC111284339</name>
</gene>
<proteinExistence type="predicted"/>
<evidence type="ECO:0000313" key="2">
    <source>
        <dbReference type="RefSeq" id="XP_022728768.1"/>
    </source>
</evidence>
<name>A0A6P5XKQ0_DURZI</name>
<protein>
    <submittedName>
        <fullName evidence="2">Fasciclin-like arabinogalactan protein 21</fullName>
    </submittedName>
</protein>
<dbReference type="GeneID" id="111284339"/>
<dbReference type="OrthoDB" id="1525874at2759"/>
<sequence>MFISSPHSTIFAILDSFITIASHASWLLKHLFQYHASLLQLSMNDLLKKHQGGYVPTILHGKNVPITKVDVKERVVEINHVLVSHLDIFLEGPLTILGVLSPFTSMDPLYGDRSWDHIQASICDSNLSLVSEVTDTKNMVVDGKEVIKLESEWDVNDMKMAQLNAKTMHTLFCALGPSILQEWINDAPHDIEENNKKEDDEFLEEP</sequence>
<dbReference type="InterPro" id="IPR052806">
    <property type="entry name" value="Fasciclin-like_AGP"/>
</dbReference>
<dbReference type="AlphaFoldDB" id="A0A6P5XKQ0"/>
<keyword evidence="1" id="KW-1185">Reference proteome</keyword>
<dbReference type="RefSeq" id="XP_022728768.1">
    <property type="nucleotide sequence ID" value="XM_022873033.1"/>
</dbReference>
<accession>A0A6P5XKQ0</accession>
<evidence type="ECO:0000313" key="1">
    <source>
        <dbReference type="Proteomes" id="UP000515121"/>
    </source>
</evidence>
<dbReference type="Proteomes" id="UP000515121">
    <property type="component" value="Unplaced"/>
</dbReference>
<reference evidence="2" key="1">
    <citation type="submission" date="2025-08" db="UniProtKB">
        <authorList>
            <consortium name="RefSeq"/>
        </authorList>
    </citation>
    <scope>IDENTIFICATION</scope>
    <source>
        <tissue evidence="2">Fruit stalk</tissue>
    </source>
</reference>